<dbReference type="InterPro" id="IPR050406">
    <property type="entry name" value="FGGY_Carb_Kinase"/>
</dbReference>
<keyword evidence="3" id="KW-0418">Kinase</keyword>
<sequence length="484" mass="54032">MKYYIGIDMGTSSLKLTIVDESGNITIQLSEEYDYAMPNPDWREINPSVWIQALNTVMKKLGAIAPAEMKSIICIGITGQMHTTCFLDMAGKNIRPAIMWNDTRAVKLLINLKEKIKKQQKAAHIADIISSGSPALNIYWLKKCEPENFARLDKFLIGPDYMVYYLTGYKGTDYCEASTSSLYDLYNGNWSEEIRIIIGLRKEQYPTINGSSAIVGLVHKTLADKWHISRDVKVIAGTGDNAAAAVATGVYEYGFASMSLGTSGVLVFTRDKLDFSLKGKNIAFSVDGKKLDFLVQGVLQSCGRTMNWWLKNIVGENDFSNAFNSISLKKSAQKQLLFYPHIMGDKTLYGDTNLRGAFLGLSENDTKDDMLAAIMEGIAFATRELIEKMAVPKKRLQSLRFTGGGSKNKLWLQIMASVLNMPVQAMPDMGGASYGAALLAMEKLPKHSNDAAAEIIYPEKKLSEWYRQKYNKYLKIYEAIENVF</sequence>
<evidence type="ECO:0000256" key="3">
    <source>
        <dbReference type="ARBA" id="ARBA00022777"/>
    </source>
</evidence>
<evidence type="ECO:0000256" key="1">
    <source>
        <dbReference type="ARBA" id="ARBA00009156"/>
    </source>
</evidence>
<organism evidence="6 7">
    <name type="scientific">Pectinatus haikarae</name>
    <dbReference type="NCBI Taxonomy" id="349096"/>
    <lineage>
        <taxon>Bacteria</taxon>
        <taxon>Bacillati</taxon>
        <taxon>Bacillota</taxon>
        <taxon>Negativicutes</taxon>
        <taxon>Selenomonadales</taxon>
        <taxon>Selenomonadaceae</taxon>
        <taxon>Pectinatus</taxon>
    </lineage>
</organism>
<name>A0ABT9YC40_9FIRM</name>
<dbReference type="PANTHER" id="PTHR43095:SF5">
    <property type="entry name" value="XYLULOSE KINASE"/>
    <property type="match status" value="1"/>
</dbReference>
<evidence type="ECO:0000313" key="6">
    <source>
        <dbReference type="EMBL" id="MDQ0205096.1"/>
    </source>
</evidence>
<dbReference type="Proteomes" id="UP001239167">
    <property type="component" value="Unassembled WGS sequence"/>
</dbReference>
<evidence type="ECO:0000259" key="5">
    <source>
        <dbReference type="Pfam" id="PF02782"/>
    </source>
</evidence>
<dbReference type="GO" id="GO:0004856">
    <property type="term" value="F:D-xylulokinase activity"/>
    <property type="evidence" value="ECO:0007669"/>
    <property type="project" value="UniProtKB-EC"/>
</dbReference>
<dbReference type="CDD" id="cd07808">
    <property type="entry name" value="ASKHA_NBD_FGGY_EcXK-like"/>
    <property type="match status" value="1"/>
</dbReference>
<comment type="similarity">
    <text evidence="1">Belongs to the FGGY kinase family.</text>
</comment>
<dbReference type="SUPFAM" id="SSF53067">
    <property type="entry name" value="Actin-like ATPase domain"/>
    <property type="match status" value="2"/>
</dbReference>
<protein>
    <submittedName>
        <fullName evidence="6">Xylulokinase</fullName>
        <ecNumber evidence="6">2.7.1.17</ecNumber>
    </submittedName>
</protein>
<dbReference type="InterPro" id="IPR043129">
    <property type="entry name" value="ATPase_NBD"/>
</dbReference>
<dbReference type="Gene3D" id="3.30.420.40">
    <property type="match status" value="2"/>
</dbReference>
<feature type="domain" description="Carbohydrate kinase FGGY N-terminal" evidence="4">
    <location>
        <begin position="3"/>
        <end position="246"/>
    </location>
</feature>
<keyword evidence="7" id="KW-1185">Reference proteome</keyword>
<reference evidence="6 7" key="1">
    <citation type="submission" date="2023-07" db="EMBL/GenBank/DDBJ databases">
        <title>Genomic Encyclopedia of Type Strains, Phase IV (KMG-IV): sequencing the most valuable type-strain genomes for metagenomic binning, comparative biology and taxonomic classification.</title>
        <authorList>
            <person name="Goeker M."/>
        </authorList>
    </citation>
    <scope>NUCLEOTIDE SEQUENCE [LARGE SCALE GENOMIC DNA]</scope>
    <source>
        <strain evidence="6 7">DSM 16980</strain>
    </source>
</reference>
<dbReference type="Pfam" id="PF00370">
    <property type="entry name" value="FGGY_N"/>
    <property type="match status" value="1"/>
</dbReference>
<dbReference type="EMBL" id="JAUSUE010000029">
    <property type="protein sequence ID" value="MDQ0205096.1"/>
    <property type="molecule type" value="Genomic_DNA"/>
</dbReference>
<dbReference type="Pfam" id="PF02782">
    <property type="entry name" value="FGGY_C"/>
    <property type="match status" value="1"/>
</dbReference>
<keyword evidence="2 6" id="KW-0808">Transferase</keyword>
<comment type="caution">
    <text evidence="6">The sequence shown here is derived from an EMBL/GenBank/DDBJ whole genome shotgun (WGS) entry which is preliminary data.</text>
</comment>
<evidence type="ECO:0000313" key="7">
    <source>
        <dbReference type="Proteomes" id="UP001239167"/>
    </source>
</evidence>
<accession>A0ABT9YC40</accession>
<dbReference type="PIRSF" id="PIRSF000538">
    <property type="entry name" value="GlpK"/>
    <property type="match status" value="1"/>
</dbReference>
<dbReference type="RefSeq" id="WP_307225333.1">
    <property type="nucleotide sequence ID" value="NZ_CP116940.1"/>
</dbReference>
<dbReference type="InterPro" id="IPR000577">
    <property type="entry name" value="Carb_kinase_FGGY"/>
</dbReference>
<dbReference type="InterPro" id="IPR018485">
    <property type="entry name" value="FGGY_C"/>
</dbReference>
<evidence type="ECO:0000256" key="2">
    <source>
        <dbReference type="ARBA" id="ARBA00022679"/>
    </source>
</evidence>
<evidence type="ECO:0000259" key="4">
    <source>
        <dbReference type="Pfam" id="PF00370"/>
    </source>
</evidence>
<dbReference type="PANTHER" id="PTHR43095">
    <property type="entry name" value="SUGAR KINASE"/>
    <property type="match status" value="1"/>
</dbReference>
<dbReference type="EC" id="2.7.1.17" evidence="6"/>
<gene>
    <name evidence="6" type="ORF">J2S01_002834</name>
</gene>
<dbReference type="InterPro" id="IPR018484">
    <property type="entry name" value="FGGY_N"/>
</dbReference>
<proteinExistence type="inferred from homology"/>
<feature type="domain" description="Carbohydrate kinase FGGY C-terminal" evidence="5">
    <location>
        <begin position="257"/>
        <end position="441"/>
    </location>
</feature>